<proteinExistence type="predicted"/>
<evidence type="ECO:0000313" key="1">
    <source>
        <dbReference type="EMBL" id="QCP54509.1"/>
    </source>
</evidence>
<keyword evidence="2" id="KW-1185">Reference proteome</keyword>
<reference evidence="1 2" key="1">
    <citation type="submission" date="2019-05" db="EMBL/GenBank/DDBJ databases">
        <title>Burkholderia sp. DHOD12, isolated from subtropical forest soil.</title>
        <authorList>
            <person name="Gao Z.-H."/>
            <person name="Qiu L.-H."/>
        </authorList>
    </citation>
    <scope>NUCLEOTIDE SEQUENCE [LARGE SCALE GENOMIC DNA]</scope>
    <source>
        <strain evidence="1 2">DHOD12</strain>
    </source>
</reference>
<name>A0A4P8J675_9BURK</name>
<dbReference type="EMBL" id="CP040078">
    <property type="protein sequence ID" value="QCP54509.1"/>
    <property type="molecule type" value="Genomic_DNA"/>
</dbReference>
<evidence type="ECO:0000313" key="2">
    <source>
        <dbReference type="Proteomes" id="UP000298656"/>
    </source>
</evidence>
<dbReference type="RefSeq" id="WP_137337270.1">
    <property type="nucleotide sequence ID" value="NZ_CP040078.1"/>
</dbReference>
<accession>A0A4P8J675</accession>
<protein>
    <submittedName>
        <fullName evidence="1">Uncharacterized protein</fullName>
    </submittedName>
</protein>
<gene>
    <name evidence="1" type="ORF">FAZ95_37080</name>
</gene>
<dbReference type="AlphaFoldDB" id="A0A4P8J675"/>
<sequence>MPKKKNHGVAVGRGIDVRSLFQGQGLDAKIVEKAVSEALSGRLKAEFDARETARQQFSEPMRRYISPLLELISHDQNSAKALRDMRKLLSDRAKRKLPRPRPVKEKERIWLGSFGATWGPPYDYAGTWHAVSGNPGGDDETADKSSGDMGIFICSGATSTSISANVILGIYFYPFDQNTATLRFWANPGYTYLWSGFATFAECHYDVWIGTATLIFDRSGSYQDLVVNQQINLCSESTSLGGGATEGANSGFVLSPAPFEVDNDHQYLLCVWAAADISASGWGTLSGSGALASINLSVPGISWEIG</sequence>
<dbReference type="KEGG" id="tvl:FAZ95_37080"/>
<organism evidence="1 2">
    <name type="scientific">Trinickia violacea</name>
    <dbReference type="NCBI Taxonomy" id="2571746"/>
    <lineage>
        <taxon>Bacteria</taxon>
        <taxon>Pseudomonadati</taxon>
        <taxon>Pseudomonadota</taxon>
        <taxon>Betaproteobacteria</taxon>
        <taxon>Burkholderiales</taxon>
        <taxon>Burkholderiaceae</taxon>
        <taxon>Trinickia</taxon>
    </lineage>
</organism>
<dbReference type="Proteomes" id="UP000298656">
    <property type="component" value="Chromosome 2"/>
</dbReference>